<feature type="transmembrane region" description="Helical" evidence="7">
    <location>
        <begin position="169"/>
        <end position="190"/>
    </location>
</feature>
<dbReference type="Gene3D" id="1.20.1250.20">
    <property type="entry name" value="MFS general substrate transporter like domains"/>
    <property type="match status" value="2"/>
</dbReference>
<keyword evidence="9" id="KW-1185">Reference proteome</keyword>
<dbReference type="InterPro" id="IPR011701">
    <property type="entry name" value="MFS"/>
</dbReference>
<feature type="transmembrane region" description="Helical" evidence="7">
    <location>
        <begin position="116"/>
        <end position="133"/>
    </location>
</feature>
<dbReference type="Proteomes" id="UP000279259">
    <property type="component" value="Unassembled WGS sequence"/>
</dbReference>
<dbReference type="PANTHER" id="PTHR43791:SF16">
    <property type="entry name" value="TRANSPORTER, PUTATIVE (AFU_ORTHOLOGUE AFUA_3G01840)-RELATED"/>
    <property type="match status" value="1"/>
</dbReference>
<evidence type="ECO:0000313" key="9">
    <source>
        <dbReference type="Proteomes" id="UP000279259"/>
    </source>
</evidence>
<evidence type="ECO:0000256" key="3">
    <source>
        <dbReference type="ARBA" id="ARBA00022692"/>
    </source>
</evidence>
<proteinExistence type="predicted"/>
<dbReference type="AlphaFoldDB" id="A0A427YWT1"/>
<gene>
    <name evidence="8" type="ORF">EHS25_000616</name>
</gene>
<keyword evidence="3 7" id="KW-0812">Transmembrane</keyword>
<dbReference type="PANTHER" id="PTHR43791">
    <property type="entry name" value="PERMEASE-RELATED"/>
    <property type="match status" value="1"/>
</dbReference>
<evidence type="ECO:0000256" key="1">
    <source>
        <dbReference type="ARBA" id="ARBA00004141"/>
    </source>
</evidence>
<feature type="transmembrane region" description="Helical" evidence="7">
    <location>
        <begin position="287"/>
        <end position="308"/>
    </location>
</feature>
<feature type="transmembrane region" description="Helical" evidence="7">
    <location>
        <begin position="388"/>
        <end position="407"/>
    </location>
</feature>
<feature type="transmembrane region" description="Helical" evidence="7">
    <location>
        <begin position="210"/>
        <end position="242"/>
    </location>
</feature>
<feature type="transmembrane region" description="Helical" evidence="7">
    <location>
        <begin position="139"/>
        <end position="157"/>
    </location>
</feature>
<protein>
    <recommendedName>
        <fullName evidence="10">Major facilitator superfamily (MFS) profile domain-containing protein</fullName>
    </recommendedName>
</protein>
<dbReference type="SUPFAM" id="SSF103473">
    <property type="entry name" value="MFS general substrate transporter"/>
    <property type="match status" value="1"/>
</dbReference>
<evidence type="ECO:0000256" key="5">
    <source>
        <dbReference type="ARBA" id="ARBA00023136"/>
    </source>
</evidence>
<dbReference type="InterPro" id="IPR036259">
    <property type="entry name" value="MFS_trans_sf"/>
</dbReference>
<accession>A0A427YWT1</accession>
<sequence>MSAEVNEHAVRDTNPKALEEQVEHGDVSEKHLGKPHVHQHRKDAAAELLAGQRVEMTDEQSRLVARKIDKYILPPLCWVYFLQILDKSCVGYGANFGLQTEAHLVGNQYSLISSSGYWAQLAFCCGFTAFLIVRVPTRILMSTCIFCWGVSMIGLAFSKSFGPLLANRFLLGMFEAVNIPLFTVITMTWYRRREQPLRIAMWYGTNGVASMLGSLLAWALSFIILFLTVGLATVITAPLIYWRLENNPATAKFLTPQERLWAVERLRNNNTGVETKEIKWNQVLETLISPAIWIYFVITFCVNTGAAVTNTFGPLIIKGFGFDARQTILLNIPFGFVQAAVCVIGCLLAARFGYKGLVIIGFMIPCVLGAGLLYGLGRTPKYQGGLLFGYYCIGFLFGCNPLIFSWLAANTSGHTKKSLAISLCNAGSAVGNIVGPLLFSSNQAPYYHPGVGAVLGIFIACSVLAGLQTFVFAIMNKRKEKQRVANGKPAKLVDTSMHKAYAAAPNDAIGEYRLGDQAFMDLTDVQNDEFVYSY</sequence>
<reference evidence="8 9" key="1">
    <citation type="submission" date="2018-11" db="EMBL/GenBank/DDBJ databases">
        <title>Genome sequence of Saitozyma podzolica DSM 27192.</title>
        <authorList>
            <person name="Aliyu H."/>
            <person name="Gorte O."/>
            <person name="Ochsenreither K."/>
        </authorList>
    </citation>
    <scope>NUCLEOTIDE SEQUENCE [LARGE SCALE GENOMIC DNA]</scope>
    <source>
        <strain evidence="8 9">DSM 27192</strain>
    </source>
</reference>
<dbReference type="OrthoDB" id="6730379at2759"/>
<evidence type="ECO:0000313" key="8">
    <source>
        <dbReference type="EMBL" id="RSH95524.1"/>
    </source>
</evidence>
<feature type="transmembrane region" description="Helical" evidence="7">
    <location>
        <begin position="357"/>
        <end position="376"/>
    </location>
</feature>
<evidence type="ECO:0000256" key="6">
    <source>
        <dbReference type="SAM" id="MobiDB-lite"/>
    </source>
</evidence>
<comment type="subcellular location">
    <subcellularLocation>
        <location evidence="1">Membrane</location>
        <topology evidence="1">Multi-pass membrane protein</topology>
    </subcellularLocation>
</comment>
<evidence type="ECO:0000256" key="7">
    <source>
        <dbReference type="SAM" id="Phobius"/>
    </source>
</evidence>
<dbReference type="Pfam" id="PF07690">
    <property type="entry name" value="MFS_1"/>
    <property type="match status" value="1"/>
</dbReference>
<evidence type="ECO:0008006" key="10">
    <source>
        <dbReference type="Google" id="ProtNLM"/>
    </source>
</evidence>
<dbReference type="EMBL" id="RSCD01000001">
    <property type="protein sequence ID" value="RSH95524.1"/>
    <property type="molecule type" value="Genomic_DNA"/>
</dbReference>
<feature type="transmembrane region" description="Helical" evidence="7">
    <location>
        <begin position="419"/>
        <end position="439"/>
    </location>
</feature>
<feature type="transmembrane region" description="Helical" evidence="7">
    <location>
        <begin position="328"/>
        <end position="350"/>
    </location>
</feature>
<feature type="transmembrane region" description="Helical" evidence="7">
    <location>
        <begin position="451"/>
        <end position="474"/>
    </location>
</feature>
<dbReference type="GO" id="GO:0022857">
    <property type="term" value="F:transmembrane transporter activity"/>
    <property type="evidence" value="ECO:0007669"/>
    <property type="project" value="InterPro"/>
</dbReference>
<evidence type="ECO:0000256" key="4">
    <source>
        <dbReference type="ARBA" id="ARBA00022989"/>
    </source>
</evidence>
<dbReference type="GO" id="GO:0016020">
    <property type="term" value="C:membrane"/>
    <property type="evidence" value="ECO:0007669"/>
    <property type="project" value="UniProtKB-SubCell"/>
</dbReference>
<keyword evidence="2" id="KW-0813">Transport</keyword>
<name>A0A427YWT1_9TREE</name>
<evidence type="ECO:0000256" key="2">
    <source>
        <dbReference type="ARBA" id="ARBA00022448"/>
    </source>
</evidence>
<organism evidence="8 9">
    <name type="scientific">Saitozyma podzolica</name>
    <dbReference type="NCBI Taxonomy" id="1890683"/>
    <lineage>
        <taxon>Eukaryota</taxon>
        <taxon>Fungi</taxon>
        <taxon>Dikarya</taxon>
        <taxon>Basidiomycota</taxon>
        <taxon>Agaricomycotina</taxon>
        <taxon>Tremellomycetes</taxon>
        <taxon>Tremellales</taxon>
        <taxon>Trimorphomycetaceae</taxon>
        <taxon>Saitozyma</taxon>
    </lineage>
</organism>
<keyword evidence="5 7" id="KW-0472">Membrane</keyword>
<keyword evidence="4 7" id="KW-1133">Transmembrane helix</keyword>
<feature type="region of interest" description="Disordered" evidence="6">
    <location>
        <begin position="1"/>
        <end position="27"/>
    </location>
</feature>
<comment type="caution">
    <text evidence="8">The sequence shown here is derived from an EMBL/GenBank/DDBJ whole genome shotgun (WGS) entry which is preliminary data.</text>
</comment>